<keyword evidence="11" id="KW-1185">Reference proteome</keyword>
<keyword evidence="4" id="KW-0963">Cytoplasm</keyword>
<dbReference type="PANTHER" id="PTHR14614">
    <property type="entry name" value="HEPATOCELLULAR CARCINOMA-ASSOCIATED ANTIGEN"/>
    <property type="match status" value="1"/>
</dbReference>
<dbReference type="PANTHER" id="PTHR14614:SF39">
    <property type="entry name" value="HISTIDINE PROTEIN METHYLTRANSFERASE 1 HOMOLOG"/>
    <property type="match status" value="1"/>
</dbReference>
<evidence type="ECO:0000256" key="2">
    <source>
        <dbReference type="ARBA" id="ARBA00004496"/>
    </source>
</evidence>
<organism evidence="10 11">
    <name type="scientific">Scylla paramamosain</name>
    <name type="common">Mud crab</name>
    <dbReference type="NCBI Taxonomy" id="85552"/>
    <lineage>
        <taxon>Eukaryota</taxon>
        <taxon>Metazoa</taxon>
        <taxon>Ecdysozoa</taxon>
        <taxon>Arthropoda</taxon>
        <taxon>Crustacea</taxon>
        <taxon>Multicrustacea</taxon>
        <taxon>Malacostraca</taxon>
        <taxon>Eumalacostraca</taxon>
        <taxon>Eucarida</taxon>
        <taxon>Decapoda</taxon>
        <taxon>Pleocyemata</taxon>
        <taxon>Brachyura</taxon>
        <taxon>Eubrachyura</taxon>
        <taxon>Portunoidea</taxon>
        <taxon>Portunidae</taxon>
        <taxon>Portuninae</taxon>
        <taxon>Scylla</taxon>
    </lineage>
</organism>
<evidence type="ECO:0000256" key="9">
    <source>
        <dbReference type="ARBA" id="ARBA00038126"/>
    </source>
</evidence>
<sequence>MFKFNFNLDCEAESGTEDLETESIEPPLEWLPALRHEITKHHLPSSSDADVIEVTIGTTKIKHLAESCALKKLQEKGNSCNVSSVLEKHTDLVPAVYEGGLTIWECTWDLLQHLADLDICLKDKRVLELGCGAALPAIYCALHGAHITVQDYNEEVVNFITIPNVAVNLYNSTTEEAATSVDVHPSQTLASRATFYSGDWAAVNELLLNQQKCESNKGENITDDANDEGQKFDLILTSETIYNPSCNKKLLDLMTAHLKQDGIILLAAKTHYFGVGGGTQQFANLVKAQDQLQVQSITSNSLGVKREILKMNFKVKQ</sequence>
<dbReference type="GO" id="GO:0018064">
    <property type="term" value="F:protein-L-histidine N-tele-methyltransferase activity"/>
    <property type="evidence" value="ECO:0007669"/>
    <property type="project" value="UniProtKB-EC"/>
</dbReference>
<dbReference type="AlphaFoldDB" id="A0AAW0SJB2"/>
<dbReference type="EC" id="2.1.1.85" evidence="3"/>
<protein>
    <recommendedName>
        <fullName evidence="3">protein-histidine N-methyltransferase</fullName>
        <ecNumber evidence="3">2.1.1.85</ecNumber>
    </recommendedName>
</protein>
<dbReference type="Gene3D" id="3.40.50.150">
    <property type="entry name" value="Vaccinia Virus protein VP39"/>
    <property type="match status" value="1"/>
</dbReference>
<keyword evidence="5" id="KW-0489">Methyltransferase</keyword>
<dbReference type="InterPro" id="IPR029063">
    <property type="entry name" value="SAM-dependent_MTases_sf"/>
</dbReference>
<comment type="similarity">
    <text evidence="9">Belongs to the methyltransferase superfamily. METTL18 family.</text>
</comment>
<comment type="subcellular location">
    <subcellularLocation>
        <location evidence="2">Cytoplasm</location>
    </subcellularLocation>
    <subcellularLocation>
        <location evidence="1">Nucleus</location>
    </subcellularLocation>
</comment>
<keyword evidence="7" id="KW-0949">S-adenosyl-L-methionine</keyword>
<evidence type="ECO:0000313" key="11">
    <source>
        <dbReference type="Proteomes" id="UP001487740"/>
    </source>
</evidence>
<evidence type="ECO:0000313" key="10">
    <source>
        <dbReference type="EMBL" id="KAK8374981.1"/>
    </source>
</evidence>
<comment type="caution">
    <text evidence="10">The sequence shown here is derived from an EMBL/GenBank/DDBJ whole genome shotgun (WGS) entry which is preliminary data.</text>
</comment>
<keyword evidence="6" id="KW-0808">Transferase</keyword>
<evidence type="ECO:0000256" key="7">
    <source>
        <dbReference type="ARBA" id="ARBA00022691"/>
    </source>
</evidence>
<dbReference type="InterPro" id="IPR019410">
    <property type="entry name" value="Methyltransf_16"/>
</dbReference>
<evidence type="ECO:0000256" key="5">
    <source>
        <dbReference type="ARBA" id="ARBA00022603"/>
    </source>
</evidence>
<proteinExistence type="inferred from homology"/>
<dbReference type="GO" id="GO:0005634">
    <property type="term" value="C:nucleus"/>
    <property type="evidence" value="ECO:0007669"/>
    <property type="project" value="UniProtKB-SubCell"/>
</dbReference>
<dbReference type="Proteomes" id="UP001487740">
    <property type="component" value="Unassembled WGS sequence"/>
</dbReference>
<dbReference type="Pfam" id="PF13489">
    <property type="entry name" value="Methyltransf_23"/>
    <property type="match status" value="1"/>
</dbReference>
<accession>A0AAW0SJB2</accession>
<gene>
    <name evidence="10" type="ORF">O3P69_019956</name>
</gene>
<reference evidence="10 11" key="1">
    <citation type="submission" date="2023-03" db="EMBL/GenBank/DDBJ databases">
        <title>High-quality genome of Scylla paramamosain provides insights in environmental adaptation.</title>
        <authorList>
            <person name="Zhang L."/>
        </authorList>
    </citation>
    <scope>NUCLEOTIDE SEQUENCE [LARGE SCALE GENOMIC DNA]</scope>
    <source>
        <strain evidence="10">LZ_2023a</strain>
        <tissue evidence="10">Muscle</tissue>
    </source>
</reference>
<keyword evidence="8" id="KW-0539">Nucleus</keyword>
<evidence type="ECO:0000256" key="8">
    <source>
        <dbReference type="ARBA" id="ARBA00023242"/>
    </source>
</evidence>
<name>A0AAW0SJB2_SCYPA</name>
<dbReference type="GO" id="GO:0032259">
    <property type="term" value="P:methylation"/>
    <property type="evidence" value="ECO:0007669"/>
    <property type="project" value="UniProtKB-KW"/>
</dbReference>
<dbReference type="SUPFAM" id="SSF53335">
    <property type="entry name" value="S-adenosyl-L-methionine-dependent methyltransferases"/>
    <property type="match status" value="1"/>
</dbReference>
<evidence type="ECO:0000256" key="4">
    <source>
        <dbReference type="ARBA" id="ARBA00022490"/>
    </source>
</evidence>
<evidence type="ECO:0000256" key="3">
    <source>
        <dbReference type="ARBA" id="ARBA00012533"/>
    </source>
</evidence>
<evidence type="ECO:0000256" key="6">
    <source>
        <dbReference type="ARBA" id="ARBA00022679"/>
    </source>
</evidence>
<dbReference type="GO" id="GO:0005737">
    <property type="term" value="C:cytoplasm"/>
    <property type="evidence" value="ECO:0007669"/>
    <property type="project" value="UniProtKB-SubCell"/>
</dbReference>
<dbReference type="EMBL" id="JARAKH010000160">
    <property type="protein sequence ID" value="KAK8374981.1"/>
    <property type="molecule type" value="Genomic_DNA"/>
</dbReference>
<evidence type="ECO:0000256" key="1">
    <source>
        <dbReference type="ARBA" id="ARBA00004123"/>
    </source>
</evidence>